<dbReference type="GO" id="GO:0005739">
    <property type="term" value="C:mitochondrion"/>
    <property type="evidence" value="ECO:0007669"/>
    <property type="project" value="TreeGrafter"/>
</dbReference>
<dbReference type="OrthoDB" id="3257538at2759"/>
<feature type="compositionally biased region" description="Basic and acidic residues" evidence="1">
    <location>
        <begin position="39"/>
        <end position="56"/>
    </location>
</feature>
<feature type="region of interest" description="Disordered" evidence="1">
    <location>
        <begin position="337"/>
        <end position="378"/>
    </location>
</feature>
<dbReference type="EMBL" id="GL385399">
    <property type="protein sequence ID" value="EJT72707.1"/>
    <property type="molecule type" value="Genomic_DNA"/>
</dbReference>
<dbReference type="EnsemblFungi" id="EJT72707">
    <property type="protein sequence ID" value="EJT72707"/>
    <property type="gene ID" value="GGTG_09566"/>
</dbReference>
<protein>
    <recommendedName>
        <fullName evidence="2">MaoC-like domain-containing protein</fullName>
    </recommendedName>
</protein>
<feature type="compositionally biased region" description="Low complexity" evidence="1">
    <location>
        <begin position="190"/>
        <end position="199"/>
    </location>
</feature>
<reference evidence="4" key="4">
    <citation type="journal article" date="2015" name="G3 (Bethesda)">
        <title>Genome sequences of three phytopathogenic species of the Magnaporthaceae family of fungi.</title>
        <authorList>
            <person name="Okagaki L.H."/>
            <person name="Nunes C.C."/>
            <person name="Sailsbery J."/>
            <person name="Clay B."/>
            <person name="Brown D."/>
            <person name="John T."/>
            <person name="Oh Y."/>
            <person name="Young N."/>
            <person name="Fitzgerald M."/>
            <person name="Haas B.J."/>
            <person name="Zeng Q."/>
            <person name="Young S."/>
            <person name="Adiconis X."/>
            <person name="Fan L."/>
            <person name="Levin J.Z."/>
            <person name="Mitchell T.K."/>
            <person name="Okubara P.A."/>
            <person name="Farman M.L."/>
            <person name="Kohn L.M."/>
            <person name="Birren B."/>
            <person name="Ma L.-J."/>
            <person name="Dean R.A."/>
        </authorList>
    </citation>
    <scope>NUCLEOTIDE SEQUENCE</scope>
    <source>
        <strain evidence="4">R3-111a-1</strain>
    </source>
</reference>
<dbReference type="AlphaFoldDB" id="J3P7S4"/>
<name>J3P7S4_GAET3</name>
<dbReference type="InterPro" id="IPR002539">
    <property type="entry name" value="MaoC-like_dom"/>
</dbReference>
<reference evidence="4" key="5">
    <citation type="submission" date="2018-04" db="UniProtKB">
        <authorList>
            <consortium name="EnsemblFungi"/>
        </authorList>
    </citation>
    <scope>IDENTIFICATION</scope>
    <source>
        <strain evidence="4">R3-111a-1</strain>
    </source>
</reference>
<evidence type="ECO:0000313" key="5">
    <source>
        <dbReference type="Proteomes" id="UP000006039"/>
    </source>
</evidence>
<dbReference type="InterPro" id="IPR052741">
    <property type="entry name" value="Mitochondrial_HTD2"/>
</dbReference>
<dbReference type="RefSeq" id="XP_009225681.1">
    <property type="nucleotide sequence ID" value="XM_009227417.1"/>
</dbReference>
<dbReference type="Proteomes" id="UP000006039">
    <property type="component" value="Unassembled WGS sequence"/>
</dbReference>
<dbReference type="HOGENOM" id="CLU_028690_1_1_1"/>
<dbReference type="PANTHER" id="PTHR28152">
    <property type="entry name" value="HYDROXYACYL-THIOESTER DEHYDRATASE TYPE 2, MITOCHONDRIAL"/>
    <property type="match status" value="1"/>
</dbReference>
<evidence type="ECO:0000313" key="4">
    <source>
        <dbReference type="EnsemblFungi" id="EJT72707"/>
    </source>
</evidence>
<evidence type="ECO:0000313" key="3">
    <source>
        <dbReference type="EMBL" id="EJT72707.1"/>
    </source>
</evidence>
<feature type="region of interest" description="Disordered" evidence="1">
    <location>
        <begin position="167"/>
        <end position="209"/>
    </location>
</feature>
<dbReference type="GO" id="GO:0019171">
    <property type="term" value="F:(3R)-hydroxyacyl-[acyl-carrier-protein] dehydratase activity"/>
    <property type="evidence" value="ECO:0007669"/>
    <property type="project" value="TreeGrafter"/>
</dbReference>
<dbReference type="Gene3D" id="3.10.129.10">
    <property type="entry name" value="Hotdog Thioesterase"/>
    <property type="match status" value="1"/>
</dbReference>
<sequence>MQQLKTARPRLRLRPRSLAAAVAPAHVLRRRVHAGYQSHDQKLKGSNEGGQGRDNDSQFAHPGNPTEWKDAYYESQLRLEMMNRPRRRTWDYLSPTPTSLLDLALDDFLPRDARPSHFRGWLGRRTAAASAAAAAAANGGGGSSSSDDGDGETLIPRRTTVHLMREGASPLMGPRGAAGGPTPLPTLHRPGSSSSLLDPTPLPQGHHLVYFPPQLSDQELLPDGTDPAHWPGLPFTRRLWAGGSVTYARGWERSLRFNRTLAPMWCDESVQHVELRLQPPQPPRQSTAEEEEEQQQQQQHDGAPPGKVTVTLSRRYGFDGSRAAVISETRNLVFMRDHPPGEGPRMPPSITKTTTTTVGSGETTTTTTTSPPSPPLMHRRKPDYSFEMTPSRRLLFHFSALSHNAHLIHLDPAHALAEGHRAPLVHGPLTLVLMHSALRAHLGHMGAAVRSIQYRNLAPLYADEPLRVCVRRVEAADSQFTYSVWIETLDGRPGAKGTAVSYLVDQDMLCDMPRR</sequence>
<dbReference type="VEuPathDB" id="FungiDB:GGTG_09566"/>
<feature type="region of interest" description="Disordered" evidence="1">
    <location>
        <begin position="278"/>
        <end position="310"/>
    </location>
</feature>
<reference evidence="5" key="1">
    <citation type="submission" date="2010-07" db="EMBL/GenBank/DDBJ databases">
        <title>The genome sequence of Gaeumannomyces graminis var. tritici strain R3-111a-1.</title>
        <authorList>
            <consortium name="The Broad Institute Genome Sequencing Platform"/>
            <person name="Ma L.-J."/>
            <person name="Dead R."/>
            <person name="Young S."/>
            <person name="Zeng Q."/>
            <person name="Koehrsen M."/>
            <person name="Alvarado L."/>
            <person name="Berlin A."/>
            <person name="Chapman S.B."/>
            <person name="Chen Z."/>
            <person name="Freedman E."/>
            <person name="Gellesch M."/>
            <person name="Goldberg J."/>
            <person name="Griggs A."/>
            <person name="Gujja S."/>
            <person name="Heilman E.R."/>
            <person name="Heiman D."/>
            <person name="Hepburn T."/>
            <person name="Howarth C."/>
            <person name="Jen D."/>
            <person name="Larson L."/>
            <person name="Mehta T."/>
            <person name="Neiman D."/>
            <person name="Pearson M."/>
            <person name="Roberts A."/>
            <person name="Saif S."/>
            <person name="Shea T."/>
            <person name="Shenoy N."/>
            <person name="Sisk P."/>
            <person name="Stolte C."/>
            <person name="Sykes S."/>
            <person name="Walk T."/>
            <person name="White J."/>
            <person name="Yandava C."/>
            <person name="Haas B."/>
            <person name="Nusbaum C."/>
            <person name="Birren B."/>
        </authorList>
    </citation>
    <scope>NUCLEOTIDE SEQUENCE [LARGE SCALE GENOMIC DNA]</scope>
    <source>
        <strain evidence="5">R3-111a-1</strain>
    </source>
</reference>
<dbReference type="GeneID" id="20350024"/>
<feature type="compositionally biased region" description="Low complexity" evidence="1">
    <location>
        <begin position="348"/>
        <end position="370"/>
    </location>
</feature>
<organism evidence="3">
    <name type="scientific">Gaeumannomyces tritici (strain R3-111a-1)</name>
    <name type="common">Wheat and barley take-all root rot fungus</name>
    <name type="synonym">Gaeumannomyces graminis var. tritici</name>
    <dbReference type="NCBI Taxonomy" id="644352"/>
    <lineage>
        <taxon>Eukaryota</taxon>
        <taxon>Fungi</taxon>
        <taxon>Dikarya</taxon>
        <taxon>Ascomycota</taxon>
        <taxon>Pezizomycotina</taxon>
        <taxon>Sordariomycetes</taxon>
        <taxon>Sordariomycetidae</taxon>
        <taxon>Magnaporthales</taxon>
        <taxon>Magnaporthaceae</taxon>
        <taxon>Gaeumannomyces</taxon>
    </lineage>
</organism>
<keyword evidence="5" id="KW-1185">Reference proteome</keyword>
<reference evidence="3" key="3">
    <citation type="submission" date="2010-09" db="EMBL/GenBank/DDBJ databases">
        <title>Annotation of Gaeumannomyces graminis var. tritici R3-111a-1.</title>
        <authorList>
            <consortium name="The Broad Institute Genome Sequencing Platform"/>
            <person name="Ma L.-J."/>
            <person name="Dead R."/>
            <person name="Young S.K."/>
            <person name="Zeng Q."/>
            <person name="Gargeya S."/>
            <person name="Fitzgerald M."/>
            <person name="Haas B."/>
            <person name="Abouelleil A."/>
            <person name="Alvarado L."/>
            <person name="Arachchi H.M."/>
            <person name="Berlin A."/>
            <person name="Brown A."/>
            <person name="Chapman S.B."/>
            <person name="Chen Z."/>
            <person name="Dunbar C."/>
            <person name="Freedman E."/>
            <person name="Gearin G."/>
            <person name="Gellesch M."/>
            <person name="Goldberg J."/>
            <person name="Griggs A."/>
            <person name="Gujja S."/>
            <person name="Heiman D."/>
            <person name="Howarth C."/>
            <person name="Larson L."/>
            <person name="Lui A."/>
            <person name="MacDonald P.J.P."/>
            <person name="Mehta T."/>
            <person name="Montmayeur A."/>
            <person name="Murphy C."/>
            <person name="Neiman D."/>
            <person name="Pearson M."/>
            <person name="Priest M."/>
            <person name="Roberts A."/>
            <person name="Saif S."/>
            <person name="Shea T."/>
            <person name="Shenoy N."/>
            <person name="Sisk P."/>
            <person name="Stolte C."/>
            <person name="Sykes S."/>
            <person name="Yandava C."/>
            <person name="Wortman J."/>
            <person name="Nusbaum C."/>
            <person name="Birren B."/>
        </authorList>
    </citation>
    <scope>NUCLEOTIDE SEQUENCE</scope>
    <source>
        <strain evidence="3">R3-111a-1</strain>
    </source>
</reference>
<dbReference type="eggNOG" id="ENOG502S5QU">
    <property type="taxonomic scope" value="Eukaryota"/>
</dbReference>
<feature type="domain" description="MaoC-like" evidence="2">
    <location>
        <begin position="380"/>
        <end position="478"/>
    </location>
</feature>
<evidence type="ECO:0000259" key="2">
    <source>
        <dbReference type="Pfam" id="PF01575"/>
    </source>
</evidence>
<dbReference type="InterPro" id="IPR029069">
    <property type="entry name" value="HotDog_dom_sf"/>
</dbReference>
<dbReference type="PANTHER" id="PTHR28152:SF1">
    <property type="entry name" value="HYDROXYACYL-THIOESTER DEHYDRATASE TYPE 2, MITOCHONDRIAL"/>
    <property type="match status" value="1"/>
</dbReference>
<feature type="region of interest" description="Disordered" evidence="1">
    <location>
        <begin position="35"/>
        <end position="67"/>
    </location>
</feature>
<evidence type="ECO:0000256" key="1">
    <source>
        <dbReference type="SAM" id="MobiDB-lite"/>
    </source>
</evidence>
<proteinExistence type="predicted"/>
<dbReference type="Pfam" id="PF01575">
    <property type="entry name" value="MaoC_dehydratas"/>
    <property type="match status" value="1"/>
</dbReference>
<dbReference type="SUPFAM" id="SSF54637">
    <property type="entry name" value="Thioesterase/thiol ester dehydrase-isomerase"/>
    <property type="match status" value="1"/>
</dbReference>
<reference evidence="3" key="2">
    <citation type="submission" date="2010-07" db="EMBL/GenBank/DDBJ databases">
        <authorList>
            <consortium name="The Broad Institute Genome Sequencing Platform"/>
            <consortium name="Broad Institute Genome Sequencing Center for Infectious Disease"/>
            <person name="Ma L.-J."/>
            <person name="Dead R."/>
            <person name="Young S."/>
            <person name="Zeng Q."/>
            <person name="Koehrsen M."/>
            <person name="Alvarado L."/>
            <person name="Berlin A."/>
            <person name="Chapman S.B."/>
            <person name="Chen Z."/>
            <person name="Freedman E."/>
            <person name="Gellesch M."/>
            <person name="Goldberg J."/>
            <person name="Griggs A."/>
            <person name="Gujja S."/>
            <person name="Heilman E.R."/>
            <person name="Heiman D."/>
            <person name="Hepburn T."/>
            <person name="Howarth C."/>
            <person name="Jen D."/>
            <person name="Larson L."/>
            <person name="Mehta T."/>
            <person name="Neiman D."/>
            <person name="Pearson M."/>
            <person name="Roberts A."/>
            <person name="Saif S."/>
            <person name="Shea T."/>
            <person name="Shenoy N."/>
            <person name="Sisk P."/>
            <person name="Stolte C."/>
            <person name="Sykes S."/>
            <person name="Walk T."/>
            <person name="White J."/>
            <person name="Yandava C."/>
            <person name="Haas B."/>
            <person name="Nusbaum C."/>
            <person name="Birren B."/>
        </authorList>
    </citation>
    <scope>NUCLEOTIDE SEQUENCE</scope>
    <source>
        <strain evidence="3">R3-111a-1</strain>
    </source>
</reference>
<dbReference type="STRING" id="644352.J3P7S4"/>
<gene>
    <name evidence="4" type="primary">20350024</name>
    <name evidence="3" type="ORF">GGTG_09566</name>
</gene>
<accession>J3P7S4</accession>